<organism evidence="10 11">
    <name type="scientific">Microthyrium microscopicum</name>
    <dbReference type="NCBI Taxonomy" id="703497"/>
    <lineage>
        <taxon>Eukaryota</taxon>
        <taxon>Fungi</taxon>
        <taxon>Dikarya</taxon>
        <taxon>Ascomycota</taxon>
        <taxon>Pezizomycotina</taxon>
        <taxon>Dothideomycetes</taxon>
        <taxon>Dothideomycetes incertae sedis</taxon>
        <taxon>Microthyriales</taxon>
        <taxon>Microthyriaceae</taxon>
        <taxon>Microthyrium</taxon>
    </lineage>
</organism>
<feature type="transmembrane region" description="Helical" evidence="9">
    <location>
        <begin position="731"/>
        <end position="753"/>
    </location>
</feature>
<feature type="transmembrane region" description="Helical" evidence="9">
    <location>
        <begin position="586"/>
        <end position="608"/>
    </location>
</feature>
<feature type="transmembrane region" description="Helical" evidence="9">
    <location>
        <begin position="652"/>
        <end position="674"/>
    </location>
</feature>
<feature type="transmembrane region" description="Helical" evidence="9">
    <location>
        <begin position="94"/>
        <end position="114"/>
    </location>
</feature>
<keyword evidence="7 9" id="KW-1133">Transmembrane helix</keyword>
<dbReference type="GO" id="GO:0035673">
    <property type="term" value="F:oligopeptide transmembrane transporter activity"/>
    <property type="evidence" value="ECO:0007669"/>
    <property type="project" value="InterPro"/>
</dbReference>
<dbReference type="GO" id="GO:0015031">
    <property type="term" value="P:protein transport"/>
    <property type="evidence" value="ECO:0007669"/>
    <property type="project" value="UniProtKB-KW"/>
</dbReference>
<evidence type="ECO:0000313" key="11">
    <source>
        <dbReference type="Proteomes" id="UP000799302"/>
    </source>
</evidence>
<protein>
    <submittedName>
        <fullName evidence="10">Small oligopeptide transporter</fullName>
    </submittedName>
</protein>
<evidence type="ECO:0000256" key="9">
    <source>
        <dbReference type="SAM" id="Phobius"/>
    </source>
</evidence>
<dbReference type="NCBIfam" id="TIGR00727">
    <property type="entry name" value="ISP4_OPT"/>
    <property type="match status" value="1"/>
</dbReference>
<keyword evidence="5" id="KW-0571">Peptide transport</keyword>
<feature type="transmembrane region" description="Helical" evidence="9">
    <location>
        <begin position="423"/>
        <end position="443"/>
    </location>
</feature>
<dbReference type="InterPro" id="IPR004648">
    <property type="entry name" value="Oligpept_transpt"/>
</dbReference>
<keyword evidence="6" id="KW-0653">Protein transport</keyword>
<evidence type="ECO:0000256" key="7">
    <source>
        <dbReference type="ARBA" id="ARBA00022989"/>
    </source>
</evidence>
<feature type="transmembrane region" description="Helical" evidence="9">
    <location>
        <begin position="475"/>
        <end position="496"/>
    </location>
</feature>
<feature type="transmembrane region" description="Helical" evidence="9">
    <location>
        <begin position="320"/>
        <end position="340"/>
    </location>
</feature>
<feature type="transmembrane region" description="Helical" evidence="9">
    <location>
        <begin position="502"/>
        <end position="529"/>
    </location>
</feature>
<dbReference type="Pfam" id="PF03169">
    <property type="entry name" value="OPT"/>
    <property type="match status" value="1"/>
</dbReference>
<reference evidence="10" key="1">
    <citation type="journal article" date="2020" name="Stud. Mycol.">
        <title>101 Dothideomycetes genomes: a test case for predicting lifestyles and emergence of pathogens.</title>
        <authorList>
            <person name="Haridas S."/>
            <person name="Albert R."/>
            <person name="Binder M."/>
            <person name="Bloem J."/>
            <person name="Labutti K."/>
            <person name="Salamov A."/>
            <person name="Andreopoulos B."/>
            <person name="Baker S."/>
            <person name="Barry K."/>
            <person name="Bills G."/>
            <person name="Bluhm B."/>
            <person name="Cannon C."/>
            <person name="Castanera R."/>
            <person name="Culley D."/>
            <person name="Daum C."/>
            <person name="Ezra D."/>
            <person name="Gonzalez J."/>
            <person name="Henrissat B."/>
            <person name="Kuo A."/>
            <person name="Liang C."/>
            <person name="Lipzen A."/>
            <person name="Lutzoni F."/>
            <person name="Magnuson J."/>
            <person name="Mondo S."/>
            <person name="Nolan M."/>
            <person name="Ohm R."/>
            <person name="Pangilinan J."/>
            <person name="Park H.-J."/>
            <person name="Ramirez L."/>
            <person name="Alfaro M."/>
            <person name="Sun H."/>
            <person name="Tritt A."/>
            <person name="Yoshinaga Y."/>
            <person name="Zwiers L.-H."/>
            <person name="Turgeon B."/>
            <person name="Goodwin S."/>
            <person name="Spatafora J."/>
            <person name="Crous P."/>
            <person name="Grigoriev I."/>
        </authorList>
    </citation>
    <scope>NUCLEOTIDE SEQUENCE</scope>
    <source>
        <strain evidence="10">CBS 115976</strain>
    </source>
</reference>
<dbReference type="NCBIfam" id="TIGR00728">
    <property type="entry name" value="OPT_sfam"/>
    <property type="match status" value="1"/>
</dbReference>
<keyword evidence="4 9" id="KW-0812">Transmembrane</keyword>
<evidence type="ECO:0000256" key="6">
    <source>
        <dbReference type="ARBA" id="ARBA00022927"/>
    </source>
</evidence>
<evidence type="ECO:0000256" key="5">
    <source>
        <dbReference type="ARBA" id="ARBA00022856"/>
    </source>
</evidence>
<keyword evidence="11" id="KW-1185">Reference proteome</keyword>
<evidence type="ECO:0000256" key="8">
    <source>
        <dbReference type="ARBA" id="ARBA00023136"/>
    </source>
</evidence>
<evidence type="ECO:0000256" key="1">
    <source>
        <dbReference type="ARBA" id="ARBA00004141"/>
    </source>
</evidence>
<sequence>MTETGVSTSADLAAADRAHEAEVEHDLNSFAEMHSWDPNLDTGKLDAIADAVKAHDVETEAALERELLEENSVYPEVCAAVQNWDDPSVPANTLRAWLIGMAFVTLGSGMNMLFSLRQPTIAIGNLVAQISSYPVGVFMAKIFPNRQFNLFGLKFNLNPGPFNKKEHVIIVVMANVSFAGGAAYSTFALEAMRGFYNVNYGTGFSILLTLATQVTGIAMAGAFRRFLVDPPSVMYPSVLPNCALFNTLHDEKQASDPTKTNGWSISRFRFYFYVLTGAFLWYWFPGWLWQGLSVFAWVTWIKPNSVIVNQLFGGFSGISLFPPFTVFTLDWTMVASYVVSPLTVPWHSLANTLIGLVIFVWIITSAVHFSGTWYSDYLPMSDSNSYDNTGQSYNVSRILNDDFTLNVDKYKEYSPIFLSTTFALQYGLSFAATIALVVHTALYHGKDLWKRLSNPKAEPKDVHGKLYEVYTPVPTWWYLVLNVIMIVIGFVCVLKWDTQLPWWGYVLALAIAGFFLIPVGLIVAIYNMWIGLNVVCDVIISYARPGRPIGMLVFRSLSYNTLAQAISFSESLKMGFYMKVAPRTLFVSQLTAAVWSCIVQVGVFMWAFGNIKDICSEDQVDKYSCPNGRVFFQNSIVWGVIGPKRIFGAGSIYGFLQWFWLFGAALPVILYVVARKWPRSPTKYLHGPIIFGGIQQIPPAVPMNFLMWIMVGFIFSKLIRDRFRGWWLQYNYLLSAALDAGLALCTILIFLTLQLTQKTPPDWWGNRVVSSTLDQQGIAIKKTVADGETFGPPKGAW</sequence>
<comment type="subcellular location">
    <subcellularLocation>
        <location evidence="1">Membrane</location>
        <topology evidence="1">Multi-pass membrane protein</topology>
    </subcellularLocation>
</comment>
<keyword evidence="3" id="KW-0813">Transport</keyword>
<evidence type="ECO:0000256" key="3">
    <source>
        <dbReference type="ARBA" id="ARBA00022448"/>
    </source>
</evidence>
<dbReference type="OrthoDB" id="9986677at2759"/>
<evidence type="ECO:0000313" key="10">
    <source>
        <dbReference type="EMBL" id="KAF2667984.1"/>
    </source>
</evidence>
<comment type="similarity">
    <text evidence="2">Belongs to the oligopeptide OPT transporter family.</text>
</comment>
<feature type="transmembrane region" description="Helical" evidence="9">
    <location>
        <begin position="270"/>
        <end position="300"/>
    </location>
</feature>
<dbReference type="EMBL" id="MU004237">
    <property type="protein sequence ID" value="KAF2667984.1"/>
    <property type="molecule type" value="Genomic_DNA"/>
</dbReference>
<evidence type="ECO:0000256" key="2">
    <source>
        <dbReference type="ARBA" id="ARBA00008807"/>
    </source>
</evidence>
<feature type="transmembrane region" description="Helical" evidence="9">
    <location>
        <begin position="168"/>
        <end position="189"/>
    </location>
</feature>
<feature type="transmembrane region" description="Helical" evidence="9">
    <location>
        <begin position="352"/>
        <end position="374"/>
    </location>
</feature>
<dbReference type="AlphaFoldDB" id="A0A6A6UAQ0"/>
<accession>A0A6A6UAQ0</accession>
<dbReference type="InterPro" id="IPR004813">
    <property type="entry name" value="OPT"/>
</dbReference>
<dbReference type="Proteomes" id="UP000799302">
    <property type="component" value="Unassembled WGS sequence"/>
</dbReference>
<gene>
    <name evidence="10" type="ORF">BT63DRAFT_375296</name>
</gene>
<dbReference type="PANTHER" id="PTHR22601">
    <property type="entry name" value="ISP4 LIKE PROTEIN"/>
    <property type="match status" value="1"/>
</dbReference>
<name>A0A6A6UAQ0_9PEZI</name>
<feature type="transmembrane region" description="Helical" evidence="9">
    <location>
        <begin position="701"/>
        <end position="719"/>
    </location>
</feature>
<dbReference type="GO" id="GO:0016020">
    <property type="term" value="C:membrane"/>
    <property type="evidence" value="ECO:0007669"/>
    <property type="project" value="UniProtKB-SubCell"/>
</dbReference>
<evidence type="ECO:0000256" key="4">
    <source>
        <dbReference type="ARBA" id="ARBA00022692"/>
    </source>
</evidence>
<proteinExistence type="inferred from homology"/>
<feature type="transmembrane region" description="Helical" evidence="9">
    <location>
        <begin position="201"/>
        <end position="223"/>
    </location>
</feature>
<keyword evidence="8 9" id="KW-0472">Membrane</keyword>